<evidence type="ECO:0008006" key="4">
    <source>
        <dbReference type="Google" id="ProtNLM"/>
    </source>
</evidence>
<dbReference type="Proteomes" id="UP000182987">
    <property type="component" value="Chromosome"/>
</dbReference>
<dbReference type="AlphaFoldDB" id="A0A1L3ETN5"/>
<reference evidence="3" key="1">
    <citation type="submission" date="2016-09" db="EMBL/GenBank/DDBJ databases">
        <authorList>
            <person name="Lysoe E."/>
        </authorList>
    </citation>
    <scope>NUCLEOTIDE SEQUENCE [LARGE SCALE GENOMIC DNA]</scope>
    <source>
        <strain evidence="3">LJ96T</strain>
    </source>
</reference>
<proteinExistence type="predicted"/>
<dbReference type="KEGG" id="lrz:BJI69_11110"/>
<keyword evidence="3" id="KW-1185">Reference proteome</keyword>
<gene>
    <name evidence="2" type="ORF">BJI69_11110</name>
</gene>
<protein>
    <recommendedName>
        <fullName evidence="4">SPOR domain-containing protein</fullName>
    </recommendedName>
</protein>
<organism evidence="2 3">
    <name type="scientific">Luteibacter rhizovicinus DSM 16549</name>
    <dbReference type="NCBI Taxonomy" id="1440763"/>
    <lineage>
        <taxon>Bacteria</taxon>
        <taxon>Pseudomonadati</taxon>
        <taxon>Pseudomonadota</taxon>
        <taxon>Gammaproteobacteria</taxon>
        <taxon>Lysobacterales</taxon>
        <taxon>Rhodanobacteraceae</taxon>
        <taxon>Luteibacter</taxon>
    </lineage>
</organism>
<feature type="compositionally biased region" description="Low complexity" evidence="1">
    <location>
        <begin position="87"/>
        <end position="104"/>
    </location>
</feature>
<dbReference type="EMBL" id="CP017480">
    <property type="protein sequence ID" value="APG04392.1"/>
    <property type="molecule type" value="Genomic_DNA"/>
</dbReference>
<dbReference type="OrthoDB" id="5986009at2"/>
<feature type="region of interest" description="Disordered" evidence="1">
    <location>
        <begin position="83"/>
        <end position="113"/>
    </location>
</feature>
<name>A0A1L3ETN5_9GAMM</name>
<dbReference type="RefSeq" id="WP_071924936.1">
    <property type="nucleotide sequence ID" value="NZ_CP017480.1"/>
</dbReference>
<sequence>MLLRLMFVLLIALNIAVAAWLLLGESGTHAVDPADKGVPTLKLLAELPAPSATAPAPAAMPSVSGSAATSVLAAAAAPARVSEEKGTAVSTPPVAPAVTAATPAPREPAKKAPVEAPATTALLASASTADAPTSAKRSYRCLAIGPFTNQVDLRSTRTALAPRTVRSRQRQEQTSESHGWRVFLPAQATRDLALAQARRLEAKGVKDYFVVSAAGEMQNSVALGLFHDPANAKKRRDDVIAAGFPARMSERTEVTPVWWLDVVVPDDANADVRRGIRSPGASAKPTGCF</sequence>
<evidence type="ECO:0000313" key="3">
    <source>
        <dbReference type="Proteomes" id="UP000182987"/>
    </source>
</evidence>
<dbReference type="STRING" id="1440763.BJI69_11110"/>
<evidence type="ECO:0000313" key="2">
    <source>
        <dbReference type="EMBL" id="APG04392.1"/>
    </source>
</evidence>
<evidence type="ECO:0000256" key="1">
    <source>
        <dbReference type="SAM" id="MobiDB-lite"/>
    </source>
</evidence>
<accession>A0A1L3ETN5</accession>